<gene>
    <name evidence="1" type="ORF">FF011L_07430</name>
</gene>
<dbReference type="RefSeq" id="WP_145350170.1">
    <property type="nucleotide sequence ID" value="NZ_CP036262.1"/>
</dbReference>
<dbReference type="KEGG" id="rml:FF011L_07430"/>
<accession>A0A517MB42</accession>
<evidence type="ECO:0000313" key="2">
    <source>
        <dbReference type="Proteomes" id="UP000320672"/>
    </source>
</evidence>
<dbReference type="EMBL" id="CP036262">
    <property type="protein sequence ID" value="QDS92007.1"/>
    <property type="molecule type" value="Genomic_DNA"/>
</dbReference>
<sequence>MATRTDKKSVSPTEQETVAPSELALELALTWQDLRKKVEKQLARETQRLDHLWPEYSWANVNPDQIHLEWGYAAATGHPLPTLTEALCQLAAAGDVSAIEQADIPAAAEALCDELLHIGLVRGNYLEVLGWAYALPYLTDHLEESLWWKVLSRLVSVQQAAHSQAPQESIAQLVLGGELGLVLAWRLPFVPACKSLVEPAKESILGWFDCDEQSLDAALEDAGIATRLVLASGLRVIGLMEKVARRKLKKEPLNTLWELATWVAALTHPDGTAAFSFASKDSIACDVQAGGLLETAAKKLDESALLPAVQASLGQTKSRGRLAWQVSLPEPTLNSEEARLAAMLPEWDVRRGRLHVSYRDEAFRLQVHAGHPMLIDGEWEVEIKRDGAPVTAQGPWVEICHYTDDDVHYLELEQAWSGGVTLQRQLMVVRDDRCLYLADAVLTSEGSSQDKPAQLEYTSRWKIASEIQMEPEEDTWEILMKDSKLRAIAMPLGLPEWRVGPQNGTFDVNADGNLELQMRGIQNLYAAIWFDFERKRFTKPRTWRQLTVAESLRIVAPHEAQAMRVQVGNDQWMLYRSLRGRISRTALGKNLVADFYCGRFNPEDGYIEEMVTVDNDPDDSL</sequence>
<protein>
    <recommendedName>
        <fullName evidence="3">Heparinase II/III-like protein</fullName>
    </recommendedName>
</protein>
<evidence type="ECO:0000313" key="1">
    <source>
        <dbReference type="EMBL" id="QDS92007.1"/>
    </source>
</evidence>
<keyword evidence="2" id="KW-1185">Reference proteome</keyword>
<proteinExistence type="predicted"/>
<dbReference type="Proteomes" id="UP000320672">
    <property type="component" value="Chromosome"/>
</dbReference>
<name>A0A517MB42_9BACT</name>
<reference evidence="1 2" key="1">
    <citation type="submission" date="2019-02" db="EMBL/GenBank/DDBJ databases">
        <title>Deep-cultivation of Planctomycetes and their phenomic and genomic characterization uncovers novel biology.</title>
        <authorList>
            <person name="Wiegand S."/>
            <person name="Jogler M."/>
            <person name="Boedeker C."/>
            <person name="Pinto D."/>
            <person name="Vollmers J."/>
            <person name="Rivas-Marin E."/>
            <person name="Kohn T."/>
            <person name="Peeters S.H."/>
            <person name="Heuer A."/>
            <person name="Rast P."/>
            <person name="Oberbeckmann S."/>
            <person name="Bunk B."/>
            <person name="Jeske O."/>
            <person name="Meyerdierks A."/>
            <person name="Storesund J.E."/>
            <person name="Kallscheuer N."/>
            <person name="Luecker S."/>
            <person name="Lage O.M."/>
            <person name="Pohl T."/>
            <person name="Merkel B.J."/>
            <person name="Hornburger P."/>
            <person name="Mueller R.-W."/>
            <person name="Bruemmer F."/>
            <person name="Labrenz M."/>
            <person name="Spormann A.M."/>
            <person name="Op den Camp H."/>
            <person name="Overmann J."/>
            <person name="Amann R."/>
            <person name="Jetten M.S.M."/>
            <person name="Mascher T."/>
            <person name="Medema M.H."/>
            <person name="Devos D.P."/>
            <person name="Kaster A.-K."/>
            <person name="Ovreas L."/>
            <person name="Rohde M."/>
            <person name="Galperin M.Y."/>
            <person name="Jogler C."/>
        </authorList>
    </citation>
    <scope>NUCLEOTIDE SEQUENCE [LARGE SCALE GENOMIC DNA]</scope>
    <source>
        <strain evidence="1 2">FF011L</strain>
    </source>
</reference>
<dbReference type="OrthoDB" id="277106at2"/>
<organism evidence="1 2">
    <name type="scientific">Roseimaritima multifibrata</name>
    <dbReference type="NCBI Taxonomy" id="1930274"/>
    <lineage>
        <taxon>Bacteria</taxon>
        <taxon>Pseudomonadati</taxon>
        <taxon>Planctomycetota</taxon>
        <taxon>Planctomycetia</taxon>
        <taxon>Pirellulales</taxon>
        <taxon>Pirellulaceae</taxon>
        <taxon>Roseimaritima</taxon>
    </lineage>
</organism>
<evidence type="ECO:0008006" key="3">
    <source>
        <dbReference type="Google" id="ProtNLM"/>
    </source>
</evidence>
<dbReference type="AlphaFoldDB" id="A0A517MB42"/>